<proteinExistence type="inferred from homology"/>
<dbReference type="NCBIfam" id="NF010661">
    <property type="entry name" value="PRK14058.1-3"/>
    <property type="match status" value="1"/>
</dbReference>
<comment type="caution">
    <text evidence="10">The sequence shown here is derived from an EMBL/GenBank/DDBJ whole genome shotgun (WGS) entry which is preliminary data.</text>
</comment>
<evidence type="ECO:0000313" key="11">
    <source>
        <dbReference type="Proteomes" id="UP000037784"/>
    </source>
</evidence>
<dbReference type="EC" id="2.7.2.17" evidence="8"/>
<dbReference type="InterPro" id="IPR001048">
    <property type="entry name" value="Asp/Glu/Uridylate_kinase"/>
</dbReference>
<dbReference type="GO" id="GO:0043744">
    <property type="term" value="F:N2-acetyl-L-aminoadipate kinase activity"/>
    <property type="evidence" value="ECO:0007669"/>
    <property type="project" value="RHEA"/>
</dbReference>
<dbReference type="RefSeq" id="WP_200907407.1">
    <property type="nucleotide sequence ID" value="NZ_BBZA01000224.1"/>
</dbReference>
<protein>
    <recommendedName>
        <fullName evidence="8">Putative [LysW]-aminoadipate kinase</fullName>
        <ecNumber evidence="8">2.7.2.17</ecNumber>
    </recommendedName>
</protein>
<evidence type="ECO:0000259" key="9">
    <source>
        <dbReference type="Pfam" id="PF00696"/>
    </source>
</evidence>
<feature type="site" description="Transition state stabilizer" evidence="8">
    <location>
        <position position="237"/>
    </location>
</feature>
<dbReference type="PANTHER" id="PTHR23342:SF20">
    <property type="entry name" value="[LYSW]-AMINOADIPATE KINASE"/>
    <property type="match status" value="1"/>
</dbReference>
<dbReference type="PANTHER" id="PTHR23342">
    <property type="entry name" value="N-ACETYLGLUTAMATE SYNTHASE"/>
    <property type="match status" value="1"/>
</dbReference>
<dbReference type="Proteomes" id="UP000037784">
    <property type="component" value="Unassembled WGS sequence"/>
</dbReference>
<keyword evidence="2 8" id="KW-0028">Amino-acid biosynthesis</keyword>
<evidence type="ECO:0000256" key="7">
    <source>
        <dbReference type="ARBA" id="ARBA00023154"/>
    </source>
</evidence>
<keyword evidence="7 8" id="KW-0457">Lysine biosynthesis</keyword>
<dbReference type="InParanoid" id="A0A0M8K8P5"/>
<evidence type="ECO:0000256" key="4">
    <source>
        <dbReference type="ARBA" id="ARBA00022741"/>
    </source>
</evidence>
<keyword evidence="1 8" id="KW-0963">Cytoplasm</keyword>
<dbReference type="UniPathway" id="UPA00033">
    <property type="reaction ID" value="UER00036"/>
</dbReference>
<evidence type="ECO:0000313" key="10">
    <source>
        <dbReference type="EMBL" id="GAP64035.1"/>
    </source>
</evidence>
<dbReference type="EMBL" id="BBZA01000224">
    <property type="protein sequence ID" value="GAP64035.1"/>
    <property type="molecule type" value="Genomic_DNA"/>
</dbReference>
<dbReference type="GO" id="GO:0005524">
    <property type="term" value="F:ATP binding"/>
    <property type="evidence" value="ECO:0007669"/>
    <property type="project" value="UniProtKB-KW"/>
</dbReference>
<evidence type="ECO:0000256" key="6">
    <source>
        <dbReference type="ARBA" id="ARBA00022840"/>
    </source>
</evidence>
<dbReference type="NCBIfam" id="NF010659">
    <property type="entry name" value="PRK14058.1-1"/>
    <property type="match status" value="1"/>
</dbReference>
<evidence type="ECO:0000256" key="1">
    <source>
        <dbReference type="ARBA" id="ARBA00022490"/>
    </source>
</evidence>
<dbReference type="GO" id="GO:0003991">
    <property type="term" value="F:acetylglutamate kinase activity"/>
    <property type="evidence" value="ECO:0007669"/>
    <property type="project" value="TreeGrafter"/>
</dbReference>
<comment type="catalytic activity">
    <reaction evidence="8">
        <text>[amino-group carrier protein]-C-terminal-N-(1,4-dicarboxybutan-1-yl)-L-glutamine + ATP = [amino-group carrier protein]-C-terminal-N-(1-carboxy-5-phosphooxy-5-oxopentan-1-yl)-L-glutamine + ADP</text>
        <dbReference type="Rhea" id="RHEA:41944"/>
        <dbReference type="Rhea" id="RHEA-COMP:9694"/>
        <dbReference type="Rhea" id="RHEA-COMP:9712"/>
        <dbReference type="ChEBI" id="CHEBI:30616"/>
        <dbReference type="ChEBI" id="CHEBI:78499"/>
        <dbReference type="ChEBI" id="CHEBI:78503"/>
        <dbReference type="ChEBI" id="CHEBI:456216"/>
        <dbReference type="EC" id="2.7.2.17"/>
    </reaction>
</comment>
<comment type="similarity">
    <text evidence="8">Belongs to the acetylglutamate kinase family. LysZ subfamily.</text>
</comment>
<comment type="pathway">
    <text evidence="8">Amino-acid biosynthesis; L-lysine biosynthesis via AAA pathway; L-lysine from L-alpha-aminoadipate (Thermus route): step 2/5.</text>
</comment>
<comment type="function">
    <text evidence="8">Catalyzes the phosphorylation of LysW-gamma-alpha-aminoadipate.</text>
</comment>
<keyword evidence="4 8" id="KW-0547">Nucleotide-binding</keyword>
<reference evidence="11" key="1">
    <citation type="submission" date="2015-08" db="EMBL/GenBank/DDBJ databases">
        <title>Draft Genome Sequence of a Heterotrophic Facultative Anaerobic Bacterium Ardenticatena maritima Strain 110S.</title>
        <authorList>
            <person name="Kawaichi S."/>
            <person name="Yoshida T."/>
            <person name="Sako Y."/>
            <person name="Nakamura R."/>
        </authorList>
    </citation>
    <scope>NUCLEOTIDE SEQUENCE [LARGE SCALE GENOMIC DNA]</scope>
    <source>
        <strain evidence="11">110S</strain>
    </source>
</reference>
<feature type="binding site" evidence="8">
    <location>
        <position position="71"/>
    </location>
    <ligand>
        <name>substrate</name>
    </ligand>
</feature>
<name>A0A0M8K8P5_9CHLR</name>
<dbReference type="InterPro" id="IPR036393">
    <property type="entry name" value="AceGlu_kinase-like_sf"/>
</dbReference>
<dbReference type="AlphaFoldDB" id="A0A0M8K8P5"/>
<sequence length="296" mass="31611">MTMQEQSVLVVKVGGGEGNRIEPVLDDLADLWHAGRRWVLVHGGSARTNEVATALGHPPQFITSPSGFTSRRTDRQTALIFTMVYAGEMNKTIVEGLHARGVNAVGLSGADGRVLEGERKKAIRAVVNGRRLIIRDDYTGTITRVNSSLLHLLLNAGYAPVLCPPAISQEHELINVDGDRAAAALAAALSAKTLVLLTGAPGLLRFPDDPASRIATLPLAALDDAMNTYAQGRMRIKLLAAREALEGGVQRVIIAASNAAHPVRQALAGDGTVISRWGRQEEETHEHSATANEHRA</sequence>
<dbReference type="PRINTS" id="PR00474">
    <property type="entry name" value="GLU5KINASE"/>
</dbReference>
<accession>A0A0M8K8P5</accession>
<dbReference type="Pfam" id="PF00696">
    <property type="entry name" value="AA_kinase"/>
    <property type="match status" value="1"/>
</dbReference>
<keyword evidence="11" id="KW-1185">Reference proteome</keyword>
<dbReference type="InterPro" id="IPR037529">
    <property type="entry name" value="LysZ"/>
</dbReference>
<dbReference type="GO" id="GO:0006526">
    <property type="term" value="P:L-arginine biosynthetic process"/>
    <property type="evidence" value="ECO:0007669"/>
    <property type="project" value="TreeGrafter"/>
</dbReference>
<comment type="subcellular location">
    <subcellularLocation>
        <location evidence="8">Cytoplasm</location>
    </subcellularLocation>
</comment>
<keyword evidence="3 8" id="KW-0808">Transferase</keyword>
<evidence type="ECO:0000256" key="2">
    <source>
        <dbReference type="ARBA" id="ARBA00022605"/>
    </source>
</evidence>
<keyword evidence="6 8" id="KW-0067">ATP-binding</keyword>
<keyword evidence="5 8" id="KW-0418">Kinase</keyword>
<dbReference type="GO" id="GO:0005737">
    <property type="term" value="C:cytoplasm"/>
    <property type="evidence" value="ECO:0007669"/>
    <property type="project" value="UniProtKB-SubCell"/>
</dbReference>
<evidence type="ECO:0000256" key="5">
    <source>
        <dbReference type="ARBA" id="ARBA00022777"/>
    </source>
</evidence>
<dbReference type="NCBIfam" id="TIGR00761">
    <property type="entry name" value="argB"/>
    <property type="match status" value="1"/>
</dbReference>
<comment type="caution">
    <text evidence="8">Lacks conserved residue(s) required for the propagation of feature annotation.</text>
</comment>
<dbReference type="GO" id="GO:0019878">
    <property type="term" value="P:lysine biosynthetic process via aminoadipic acid"/>
    <property type="evidence" value="ECO:0007669"/>
    <property type="project" value="UniProtKB-UniRule"/>
</dbReference>
<dbReference type="InterPro" id="IPR004662">
    <property type="entry name" value="AcgluKinase_fam"/>
</dbReference>
<evidence type="ECO:0000256" key="3">
    <source>
        <dbReference type="ARBA" id="ARBA00022679"/>
    </source>
</evidence>
<organism evidence="10 11">
    <name type="scientific">Ardenticatena maritima</name>
    <dbReference type="NCBI Taxonomy" id="872965"/>
    <lineage>
        <taxon>Bacteria</taxon>
        <taxon>Bacillati</taxon>
        <taxon>Chloroflexota</taxon>
        <taxon>Ardenticatenia</taxon>
        <taxon>Ardenticatenales</taxon>
        <taxon>Ardenticatenaceae</taxon>
        <taxon>Ardenticatena</taxon>
    </lineage>
</organism>
<evidence type="ECO:0000256" key="8">
    <source>
        <dbReference type="HAMAP-Rule" id="MF_02082"/>
    </source>
</evidence>
<feature type="site" description="Transition state stabilizer" evidence="8">
    <location>
        <position position="12"/>
    </location>
</feature>
<dbReference type="HAMAP" id="MF_02082">
    <property type="entry name" value="LysZ"/>
    <property type="match status" value="1"/>
</dbReference>
<feature type="domain" description="Aspartate/glutamate/uridylate kinase" evidence="9">
    <location>
        <begin position="8"/>
        <end position="255"/>
    </location>
</feature>
<dbReference type="Gene3D" id="3.40.1160.10">
    <property type="entry name" value="Acetylglutamate kinase-like"/>
    <property type="match status" value="1"/>
</dbReference>
<dbReference type="SUPFAM" id="SSF53633">
    <property type="entry name" value="Carbamate kinase-like"/>
    <property type="match status" value="1"/>
</dbReference>
<dbReference type="PIRSF" id="PIRSF000728">
    <property type="entry name" value="NAGK"/>
    <property type="match status" value="1"/>
</dbReference>
<feature type="binding site" evidence="8">
    <location>
        <position position="175"/>
    </location>
    <ligand>
        <name>substrate</name>
    </ligand>
</feature>
<dbReference type="InterPro" id="IPR001057">
    <property type="entry name" value="Glu/AcGlu_kinase"/>
</dbReference>
<gene>
    <name evidence="8 10" type="primary">lysZ</name>
    <name evidence="10" type="ORF">ARMA_2458</name>
</gene>